<keyword evidence="1" id="KW-0812">Transmembrane</keyword>
<evidence type="ECO:0000313" key="3">
    <source>
        <dbReference type="Proteomes" id="UP000004810"/>
    </source>
</evidence>
<proteinExistence type="predicted"/>
<evidence type="ECO:0000313" key="2">
    <source>
        <dbReference type="EMBL" id="EJW71974.1"/>
    </source>
</evidence>
<evidence type="ECO:0000256" key="1">
    <source>
        <dbReference type="SAM" id="Phobius"/>
    </source>
</evidence>
<sequence>MKILAKALRRRRGKEMQMCRYEVGCITHIILKVYNCVLAVAQLVIPYFLWSVKQRIFLKPAAIKLFSINSKKPDLDDNHMIDIWNSIITECIGKCNNCVSANVSYTEM</sequence>
<keyword evidence="1" id="KW-0472">Membrane</keyword>
<gene>
    <name evidence="2" type="ORF">WUBG_17120</name>
</gene>
<dbReference type="EMBL" id="ADBV01017263">
    <property type="protein sequence ID" value="EJW71974.1"/>
    <property type="molecule type" value="Genomic_DNA"/>
</dbReference>
<accession>J9E9B7</accession>
<keyword evidence="1" id="KW-1133">Transmembrane helix</keyword>
<feature type="transmembrane region" description="Helical" evidence="1">
    <location>
        <begin position="21"/>
        <end position="50"/>
    </location>
</feature>
<dbReference type="AlphaFoldDB" id="J9E9B7"/>
<reference evidence="3" key="1">
    <citation type="submission" date="2012-08" db="EMBL/GenBank/DDBJ databases">
        <title>The Genome Sequence of Wuchereria bancrofti.</title>
        <authorList>
            <person name="Nutman T.B."/>
            <person name="Fink D.L."/>
            <person name="Russ C."/>
            <person name="Young S."/>
            <person name="Zeng Q."/>
            <person name="Koehrsen M."/>
            <person name="Alvarado L."/>
            <person name="Berlin A."/>
            <person name="Chapman S.B."/>
            <person name="Chen Z."/>
            <person name="Freedman E."/>
            <person name="Gellesch M."/>
            <person name="Goldberg J."/>
            <person name="Griggs A."/>
            <person name="Gujja S."/>
            <person name="Heilman E.R."/>
            <person name="Heiman D."/>
            <person name="Hepburn T."/>
            <person name="Howarth C."/>
            <person name="Jen D."/>
            <person name="Larson L."/>
            <person name="Lewis B."/>
            <person name="Mehta T."/>
            <person name="Park D."/>
            <person name="Pearson M."/>
            <person name="Roberts A."/>
            <person name="Saif S."/>
            <person name="Shea T."/>
            <person name="Shenoy N."/>
            <person name="Sisk P."/>
            <person name="Stolte C."/>
            <person name="Sykes S."/>
            <person name="Walk T."/>
            <person name="White J."/>
            <person name="Yandava C."/>
            <person name="Haas B."/>
            <person name="Henn M.R."/>
            <person name="Nusbaum C."/>
            <person name="Birren B."/>
        </authorList>
    </citation>
    <scope>NUCLEOTIDE SEQUENCE [LARGE SCALE GENOMIC DNA]</scope>
    <source>
        <strain evidence="3">NA</strain>
    </source>
</reference>
<organism evidence="2 3">
    <name type="scientific">Wuchereria bancrofti</name>
    <dbReference type="NCBI Taxonomy" id="6293"/>
    <lineage>
        <taxon>Eukaryota</taxon>
        <taxon>Metazoa</taxon>
        <taxon>Ecdysozoa</taxon>
        <taxon>Nematoda</taxon>
        <taxon>Chromadorea</taxon>
        <taxon>Rhabditida</taxon>
        <taxon>Spirurina</taxon>
        <taxon>Spiruromorpha</taxon>
        <taxon>Filarioidea</taxon>
        <taxon>Onchocercidae</taxon>
        <taxon>Wuchereria</taxon>
    </lineage>
</organism>
<name>J9E9B7_WUCBA</name>
<protein>
    <submittedName>
        <fullName evidence="2">Uncharacterized protein</fullName>
    </submittedName>
</protein>
<comment type="caution">
    <text evidence="2">The sequence shown here is derived from an EMBL/GenBank/DDBJ whole genome shotgun (WGS) entry which is preliminary data.</text>
</comment>
<dbReference type="Proteomes" id="UP000004810">
    <property type="component" value="Unassembled WGS sequence"/>
</dbReference>